<dbReference type="RefSeq" id="WP_191684194.1">
    <property type="nucleotide sequence ID" value="NZ_JACSQW010000007.1"/>
</dbReference>
<dbReference type="PROSITE" id="PS50943">
    <property type="entry name" value="HTH_CROC1"/>
    <property type="match status" value="1"/>
</dbReference>
<comment type="caution">
    <text evidence="2">The sequence shown here is derived from an EMBL/GenBank/DDBJ whole genome shotgun (WGS) entry which is preliminary data.</text>
</comment>
<dbReference type="InterPro" id="IPR001387">
    <property type="entry name" value="Cro/C1-type_HTH"/>
</dbReference>
<evidence type="ECO:0000259" key="1">
    <source>
        <dbReference type="PROSITE" id="PS50943"/>
    </source>
</evidence>
<reference evidence="2 3" key="1">
    <citation type="submission" date="2020-08" db="EMBL/GenBank/DDBJ databases">
        <title>A Genomic Blueprint of the Chicken Gut Microbiome.</title>
        <authorList>
            <person name="Gilroy R."/>
            <person name="Ravi A."/>
            <person name="Getino M."/>
            <person name="Pursley I."/>
            <person name="Horton D.L."/>
            <person name="Alikhan N.-F."/>
            <person name="Baker D."/>
            <person name="Gharbi K."/>
            <person name="Hall N."/>
            <person name="Watson M."/>
            <person name="Adriaenssens E.M."/>
            <person name="Foster-Nyarko E."/>
            <person name="Jarju S."/>
            <person name="Secka A."/>
            <person name="Antonio M."/>
            <person name="Oren A."/>
            <person name="Chaudhuri R."/>
            <person name="La Ragione R.M."/>
            <person name="Hildebrand F."/>
            <person name="Pallen M.J."/>
        </authorList>
    </citation>
    <scope>NUCLEOTIDE SEQUENCE [LARGE SCALE GENOMIC DNA]</scope>
    <source>
        <strain evidence="2 3">Sa3CUN2</strain>
    </source>
</reference>
<keyword evidence="3" id="KW-1185">Reference proteome</keyword>
<protein>
    <submittedName>
        <fullName evidence="2">Helix-turn-helix transcriptional regulator</fullName>
    </submittedName>
</protein>
<accession>A0ABR8PC30</accession>
<name>A0ABR8PC30_9LACO</name>
<dbReference type="Pfam" id="PF01381">
    <property type="entry name" value="HTH_3"/>
    <property type="match status" value="1"/>
</dbReference>
<sequence length="45" mass="5490">MDFAQKIKLYRQKNNWTQQDVAERLNISRKTRSGLSVMLLLEYFR</sequence>
<dbReference type="EMBL" id="JACSQW010000007">
    <property type="protein sequence ID" value="MBD7894844.1"/>
    <property type="molecule type" value="Genomic_DNA"/>
</dbReference>
<dbReference type="InterPro" id="IPR010982">
    <property type="entry name" value="Lambda_DNA-bd_dom_sf"/>
</dbReference>
<proteinExistence type="predicted"/>
<dbReference type="SUPFAM" id="SSF47413">
    <property type="entry name" value="lambda repressor-like DNA-binding domains"/>
    <property type="match status" value="1"/>
</dbReference>
<feature type="domain" description="HTH cro/C1-type" evidence="1">
    <location>
        <begin position="7"/>
        <end position="31"/>
    </location>
</feature>
<evidence type="ECO:0000313" key="3">
    <source>
        <dbReference type="Proteomes" id="UP000616837"/>
    </source>
</evidence>
<dbReference type="CDD" id="cd00093">
    <property type="entry name" value="HTH_XRE"/>
    <property type="match status" value="1"/>
</dbReference>
<dbReference type="Proteomes" id="UP000616837">
    <property type="component" value="Unassembled WGS sequence"/>
</dbReference>
<gene>
    <name evidence="2" type="ORF">H9564_03800</name>
</gene>
<organism evidence="2 3">
    <name type="scientific">Limosilactobacillus avistercoris</name>
    <dbReference type="NCBI Taxonomy" id="2762243"/>
    <lineage>
        <taxon>Bacteria</taxon>
        <taxon>Bacillati</taxon>
        <taxon>Bacillota</taxon>
        <taxon>Bacilli</taxon>
        <taxon>Lactobacillales</taxon>
        <taxon>Lactobacillaceae</taxon>
        <taxon>Limosilactobacillus</taxon>
    </lineage>
</organism>
<evidence type="ECO:0000313" key="2">
    <source>
        <dbReference type="EMBL" id="MBD7894844.1"/>
    </source>
</evidence>
<dbReference type="Gene3D" id="1.10.260.40">
    <property type="entry name" value="lambda repressor-like DNA-binding domains"/>
    <property type="match status" value="1"/>
</dbReference>